<proteinExistence type="predicted"/>
<dbReference type="Proteomes" id="UP000183997">
    <property type="component" value="Unassembled WGS sequence"/>
</dbReference>
<feature type="region of interest" description="Disordered" evidence="1">
    <location>
        <begin position="13"/>
        <end position="91"/>
    </location>
</feature>
<dbReference type="EMBL" id="FRAR01000015">
    <property type="protein sequence ID" value="SHK51029.1"/>
    <property type="molecule type" value="Genomic_DNA"/>
</dbReference>
<gene>
    <name evidence="2" type="ORF">SAMN02745123_02127</name>
</gene>
<keyword evidence="3" id="KW-1185">Reference proteome</keyword>
<dbReference type="OrthoDB" id="1787020at2"/>
<evidence type="ECO:0000256" key="1">
    <source>
        <dbReference type="SAM" id="MobiDB-lite"/>
    </source>
</evidence>
<accession>A0A1M6T299</accession>
<evidence type="ECO:0000313" key="2">
    <source>
        <dbReference type="EMBL" id="SHK51029.1"/>
    </source>
</evidence>
<protein>
    <submittedName>
        <fullName evidence="2">Uncharacterized protein</fullName>
    </submittedName>
</protein>
<evidence type="ECO:0000313" key="3">
    <source>
        <dbReference type="Proteomes" id="UP000183997"/>
    </source>
</evidence>
<dbReference type="AlphaFoldDB" id="A0A1M6T299"/>
<dbReference type="RefSeq" id="WP_072914050.1">
    <property type="nucleotide sequence ID" value="NZ_FRAR01000015.1"/>
</dbReference>
<name>A0A1M6T299_9FIRM</name>
<reference evidence="3" key="1">
    <citation type="submission" date="2016-11" db="EMBL/GenBank/DDBJ databases">
        <authorList>
            <person name="Varghese N."/>
            <person name="Submissions S."/>
        </authorList>
    </citation>
    <scope>NUCLEOTIDE SEQUENCE [LARGE SCALE GENOMIC DNA]</scope>
    <source>
        <strain evidence="3">DSM 10349</strain>
    </source>
</reference>
<organism evidence="2 3">
    <name type="scientific">Desulforamulus aeronauticus DSM 10349</name>
    <dbReference type="NCBI Taxonomy" id="1121421"/>
    <lineage>
        <taxon>Bacteria</taxon>
        <taxon>Bacillati</taxon>
        <taxon>Bacillota</taxon>
        <taxon>Clostridia</taxon>
        <taxon>Eubacteriales</taxon>
        <taxon>Peptococcaceae</taxon>
        <taxon>Desulforamulus</taxon>
    </lineage>
</organism>
<sequence length="111" mass="11725">MCTIKHSPEILGTMINWPLGPPSRLFKEEEVQPPPQNVGRPKLRKVSEQVGGAATSQLGPGDSFSPPGGPVQDSAPSLSGDPGIPRPPTREELIKLLKGCDVLGGRASHRS</sequence>